<dbReference type="AlphaFoldDB" id="A0A820AE65"/>
<organism evidence="1 2">
    <name type="scientific">Rotaria sordida</name>
    <dbReference type="NCBI Taxonomy" id="392033"/>
    <lineage>
        <taxon>Eukaryota</taxon>
        <taxon>Metazoa</taxon>
        <taxon>Spiralia</taxon>
        <taxon>Gnathifera</taxon>
        <taxon>Rotifera</taxon>
        <taxon>Eurotatoria</taxon>
        <taxon>Bdelloidea</taxon>
        <taxon>Philodinida</taxon>
        <taxon>Philodinidae</taxon>
        <taxon>Rotaria</taxon>
    </lineage>
</organism>
<dbReference type="Proteomes" id="UP000663836">
    <property type="component" value="Unassembled WGS sequence"/>
</dbReference>
<protein>
    <submittedName>
        <fullName evidence="1">Uncharacterized protein</fullName>
    </submittedName>
</protein>
<feature type="non-terminal residue" evidence="1">
    <location>
        <position position="36"/>
    </location>
</feature>
<name>A0A820AE65_9BILA</name>
<evidence type="ECO:0000313" key="2">
    <source>
        <dbReference type="Proteomes" id="UP000663836"/>
    </source>
</evidence>
<reference evidence="1" key="1">
    <citation type="submission" date="2021-02" db="EMBL/GenBank/DDBJ databases">
        <authorList>
            <person name="Nowell W R."/>
        </authorList>
    </citation>
    <scope>NUCLEOTIDE SEQUENCE</scope>
</reference>
<proteinExistence type="predicted"/>
<comment type="caution">
    <text evidence="1">The sequence shown here is derived from an EMBL/GenBank/DDBJ whole genome shotgun (WGS) entry which is preliminary data.</text>
</comment>
<evidence type="ECO:0000313" key="1">
    <source>
        <dbReference type="EMBL" id="CAF4184138.1"/>
    </source>
</evidence>
<gene>
    <name evidence="1" type="ORF">JBS370_LOCUS35673</name>
</gene>
<dbReference type="EMBL" id="CAJOBD010012768">
    <property type="protein sequence ID" value="CAF4184138.1"/>
    <property type="molecule type" value="Genomic_DNA"/>
</dbReference>
<accession>A0A820AE65</accession>
<sequence length="36" mass="4280">MLHFYTKTEQTAARVDQNFLDADEECEQAAINEQYR</sequence>